<feature type="region of interest" description="Disordered" evidence="1">
    <location>
        <begin position="299"/>
        <end position="318"/>
    </location>
</feature>
<feature type="compositionally biased region" description="Gly residues" evidence="1">
    <location>
        <begin position="674"/>
        <end position="684"/>
    </location>
</feature>
<feature type="region of interest" description="Disordered" evidence="1">
    <location>
        <begin position="509"/>
        <end position="536"/>
    </location>
</feature>
<evidence type="ECO:0000256" key="1">
    <source>
        <dbReference type="SAM" id="MobiDB-lite"/>
    </source>
</evidence>
<feature type="compositionally biased region" description="Basic and acidic residues" evidence="1">
    <location>
        <begin position="874"/>
        <end position="883"/>
    </location>
</feature>
<feature type="compositionally biased region" description="Low complexity" evidence="1">
    <location>
        <begin position="1449"/>
        <end position="1458"/>
    </location>
</feature>
<feature type="region of interest" description="Disordered" evidence="1">
    <location>
        <begin position="1053"/>
        <end position="1108"/>
    </location>
</feature>
<feature type="compositionally biased region" description="Low complexity" evidence="1">
    <location>
        <begin position="663"/>
        <end position="673"/>
    </location>
</feature>
<feature type="compositionally biased region" description="Polar residues" evidence="1">
    <location>
        <begin position="1492"/>
        <end position="1501"/>
    </location>
</feature>
<feature type="region of interest" description="Disordered" evidence="1">
    <location>
        <begin position="1395"/>
        <end position="1501"/>
    </location>
</feature>
<keyword evidence="3" id="KW-1185">Reference proteome</keyword>
<feature type="compositionally biased region" description="Acidic residues" evidence="1">
    <location>
        <begin position="1406"/>
        <end position="1416"/>
    </location>
</feature>
<feature type="region of interest" description="Disordered" evidence="1">
    <location>
        <begin position="556"/>
        <end position="588"/>
    </location>
</feature>
<protein>
    <submittedName>
        <fullName evidence="2">Uncharacterized protein</fullName>
    </submittedName>
</protein>
<dbReference type="Proteomes" id="UP001165090">
    <property type="component" value="Unassembled WGS sequence"/>
</dbReference>
<feature type="compositionally biased region" description="Polar residues" evidence="1">
    <location>
        <begin position="1302"/>
        <end position="1317"/>
    </location>
</feature>
<feature type="compositionally biased region" description="Polar residues" evidence="1">
    <location>
        <begin position="742"/>
        <end position="754"/>
    </location>
</feature>
<feature type="region of interest" description="Disordered" evidence="1">
    <location>
        <begin position="212"/>
        <end position="237"/>
    </location>
</feature>
<gene>
    <name evidence="2" type="ORF">VaNZ11_003672</name>
</gene>
<feature type="compositionally biased region" description="Pro residues" evidence="1">
    <location>
        <begin position="511"/>
        <end position="532"/>
    </location>
</feature>
<feature type="region of interest" description="Disordered" evidence="1">
    <location>
        <begin position="720"/>
        <end position="811"/>
    </location>
</feature>
<dbReference type="EMBL" id="BSDZ01000010">
    <property type="protein sequence ID" value="GLI61316.1"/>
    <property type="molecule type" value="Genomic_DNA"/>
</dbReference>
<evidence type="ECO:0000313" key="2">
    <source>
        <dbReference type="EMBL" id="GLI61316.1"/>
    </source>
</evidence>
<feature type="compositionally biased region" description="Basic and acidic residues" evidence="1">
    <location>
        <begin position="561"/>
        <end position="575"/>
    </location>
</feature>
<feature type="compositionally biased region" description="Low complexity" evidence="1">
    <location>
        <begin position="1345"/>
        <end position="1359"/>
    </location>
</feature>
<feature type="region of interest" description="Disordered" evidence="1">
    <location>
        <begin position="1294"/>
        <end position="1326"/>
    </location>
</feature>
<feature type="compositionally biased region" description="Acidic residues" evidence="1">
    <location>
        <begin position="1481"/>
        <end position="1491"/>
    </location>
</feature>
<feature type="compositionally biased region" description="Polar residues" evidence="1">
    <location>
        <begin position="884"/>
        <end position="893"/>
    </location>
</feature>
<comment type="caution">
    <text evidence="2">The sequence shown here is derived from an EMBL/GenBank/DDBJ whole genome shotgun (WGS) entry which is preliminary data.</text>
</comment>
<feature type="region of interest" description="Disordered" evidence="1">
    <location>
        <begin position="1343"/>
        <end position="1373"/>
    </location>
</feature>
<feature type="compositionally biased region" description="Polar residues" evidence="1">
    <location>
        <begin position="214"/>
        <end position="229"/>
    </location>
</feature>
<name>A0ABQ5RV56_9CHLO</name>
<proteinExistence type="predicted"/>
<organism evidence="2 3">
    <name type="scientific">Volvox africanus</name>
    <dbReference type="NCBI Taxonomy" id="51714"/>
    <lineage>
        <taxon>Eukaryota</taxon>
        <taxon>Viridiplantae</taxon>
        <taxon>Chlorophyta</taxon>
        <taxon>core chlorophytes</taxon>
        <taxon>Chlorophyceae</taxon>
        <taxon>CS clade</taxon>
        <taxon>Chlamydomonadales</taxon>
        <taxon>Volvocaceae</taxon>
        <taxon>Volvox</taxon>
    </lineage>
</organism>
<evidence type="ECO:0000313" key="3">
    <source>
        <dbReference type="Proteomes" id="UP001165090"/>
    </source>
</evidence>
<accession>A0ABQ5RV56</accession>
<feature type="compositionally biased region" description="Polar residues" evidence="1">
    <location>
        <begin position="777"/>
        <end position="786"/>
    </location>
</feature>
<feature type="compositionally biased region" description="Basic and acidic residues" evidence="1">
    <location>
        <begin position="1395"/>
        <end position="1405"/>
    </location>
</feature>
<sequence>ALGWAYAPGQPLQPGEQSAATAAAIRTVVATTTYRTASGLQPLAASLGCPPVDQDERTFTAALSSNASGSRATGSFCGSPGLDLSHLLLRTGPGVLRTLAASCGLLASSEGGSTSGESWHLKHGLASVSEGPGYSRCGGAVREAAGAGLEAAATAAAEAVAAATAVASRLASDGGYSGSPSWVKAHSEAIEAAHLGLQSWRARRRDNGSGIFVESTSRCGNPDSGSSSPGLGAEWSEASVPADTEYQPGVCERQMVSSRLLLNAAVDKTVVIGVRDDVTASSCARTDLSNLRHSGGSAGSLHAVSSHPPPVWSGPGCPGSQRFSSEEVISAVPADDALPIACHGGTGIAILTAAVPPVVASLEHPEAPRSWDLTTTAGYGPGSCSVGGSISSSDNRRMKCYYIEDSCDSELLLEPVKAFDLGQEEPGRGGSDVVEKGAGVMQQMCLELPVLAVSGAIGAEAAGAPKGNVQGGNWPVSSTTSWSSADWSQEGRLFHPTGTSPILQSQALQLPLPPPLGLPSPSPPSAPQPQPPQQQQLLIPPAHGIIQQLLEKQLRADAPNGDDRSHLDAIRRRSSDSGGVTEAAERKSSSIPLLLHAPGYSRIPPAPGLLSCHHEPIHQATDYNYRPQAGQRDRGTAQFLHGSPLKSNPTRPVRNGRSDRSSSEPGSASRGSDSNGGGDIGGGRRPVRLRAVWPCTKPACETAAESVADLLVTGPKAARAAAPPIGNKRPIAQGRRWEDTRQSATRVAFGSSTKARGASGRGGVRLTPRRAFALGQRQAQQRSGLQSPRPAPSPSSGKTAGRSGPASIMVAPIPPGVASALPGAATHGPVPCHSRTPPAGCGSRCLGVMDRPRDAAADTAEVNPSMAHSGIRTASDRPKKQEHGSSTSMYTLNQAAGGPATHGFCGQGTGTESELPATSFTLPGIQEQSRTGSSGSAAAEAAGHSCVVEGRLMELPSLTLLSDFWGTGQDDVANATSPCSDDDSFFSRYSGRMMGASARRSSGGPMATAAVAIPAQDFPPLATSWSLSSIGWARLQKDADKAVTSLLEQAPGHVPPYLHGTNPGEAGGSVISAGQPSDGSVTDSGSSRDAAPWTSECISSSSSSPERTTFCPRAKLAVGFGPTQRLGDSIDLHAAGPSALTGRDGADMDSWQIQPLPWAAANPRVVRGGSGAGAGAAFAHVDGYLVAADLDASGGTSAANCTTYITDQTPPRSLPPPRDLRPATNGHVAGIAAGGEVEVDLSVSASSVITPATGGLLHLLDSVSSFSPLEAAPGAWGGSEVSFAPGTKGTGEGYDADGYDVLSSQRSDTLPTSNSLGFSPFATPRTPRSARCGAHLNIISRSPCGGAATPSGSSKTSTPRSRRRRRHGGGGIATVMCGVHSACGRVAAKALRETGKDQGRARWALEEEEEEDEGEEVTAPSHARHSLLGLGGTAQAISPSPLPAPLPPLSRHSSRSPPNDGGCDSSFGGPRAASDYLNNESDGDDHADGDEGSSNNAHNCCQPYNNNGGKLGIGLGQNRGIVHRRTGRWHEQV</sequence>
<feature type="region of interest" description="Disordered" evidence="1">
    <location>
        <begin position="856"/>
        <end position="893"/>
    </location>
</feature>
<feature type="non-terminal residue" evidence="2">
    <location>
        <position position="1"/>
    </location>
</feature>
<feature type="compositionally biased region" description="Polar residues" evidence="1">
    <location>
        <begin position="1072"/>
        <end position="1087"/>
    </location>
</feature>
<feature type="region of interest" description="Disordered" evidence="1">
    <location>
        <begin position="464"/>
        <end position="483"/>
    </location>
</feature>
<reference evidence="2 3" key="1">
    <citation type="journal article" date="2023" name="IScience">
        <title>Expanded male sex-determining region conserved during the evolution of homothallism in the green alga Volvox.</title>
        <authorList>
            <person name="Yamamoto K."/>
            <person name="Matsuzaki R."/>
            <person name="Mahakham W."/>
            <person name="Heman W."/>
            <person name="Sekimoto H."/>
            <person name="Kawachi M."/>
            <person name="Minakuchi Y."/>
            <person name="Toyoda A."/>
            <person name="Nozaki H."/>
        </authorList>
    </citation>
    <scope>NUCLEOTIDE SEQUENCE [LARGE SCALE GENOMIC DNA]</scope>
    <source>
        <strain evidence="2 3">NIES-4468</strain>
    </source>
</reference>
<feature type="region of interest" description="Disordered" evidence="1">
    <location>
        <begin position="638"/>
        <end position="685"/>
    </location>
</feature>